<dbReference type="Proteomes" id="UP001258017">
    <property type="component" value="Unassembled WGS sequence"/>
</dbReference>
<evidence type="ECO:0000313" key="3">
    <source>
        <dbReference type="Proteomes" id="UP001258017"/>
    </source>
</evidence>
<dbReference type="EMBL" id="JAIFRP010000083">
    <property type="protein sequence ID" value="KAK2579668.1"/>
    <property type="molecule type" value="Genomic_DNA"/>
</dbReference>
<reference evidence="2" key="2">
    <citation type="journal article" date="2023" name="Commun. Biol.">
        <title>Intrasexual cuticular hydrocarbon dimorphism in a wasp sheds light on hydrocarbon biosynthesis genes in Hymenoptera.</title>
        <authorList>
            <person name="Moris V.C."/>
            <person name="Podsiadlowski L."/>
            <person name="Martin S."/>
            <person name="Oeyen J.P."/>
            <person name="Donath A."/>
            <person name="Petersen M."/>
            <person name="Wilbrandt J."/>
            <person name="Misof B."/>
            <person name="Liedtke D."/>
            <person name="Thamm M."/>
            <person name="Scheiner R."/>
            <person name="Schmitt T."/>
            <person name="Niehuis O."/>
        </authorList>
    </citation>
    <scope>NUCLEOTIDE SEQUENCE</scope>
    <source>
        <strain evidence="2">GBR_01_08_01A</strain>
    </source>
</reference>
<comment type="caution">
    <text evidence="2">The sequence shown here is derived from an EMBL/GenBank/DDBJ whole genome shotgun (WGS) entry which is preliminary data.</text>
</comment>
<reference evidence="2" key="1">
    <citation type="submission" date="2021-08" db="EMBL/GenBank/DDBJ databases">
        <authorList>
            <person name="Misof B."/>
            <person name="Oliver O."/>
            <person name="Podsiadlowski L."/>
            <person name="Donath A."/>
            <person name="Peters R."/>
            <person name="Mayer C."/>
            <person name="Rust J."/>
            <person name="Gunkel S."/>
            <person name="Lesny P."/>
            <person name="Martin S."/>
            <person name="Oeyen J.P."/>
            <person name="Petersen M."/>
            <person name="Panagiotis P."/>
            <person name="Wilbrandt J."/>
            <person name="Tanja T."/>
        </authorList>
    </citation>
    <scope>NUCLEOTIDE SEQUENCE</scope>
    <source>
        <strain evidence="2">GBR_01_08_01A</strain>
        <tissue evidence="2">Thorax + abdomen</tissue>
    </source>
</reference>
<feature type="region of interest" description="Disordered" evidence="1">
    <location>
        <begin position="46"/>
        <end position="75"/>
    </location>
</feature>
<evidence type="ECO:0000256" key="1">
    <source>
        <dbReference type="SAM" id="MobiDB-lite"/>
    </source>
</evidence>
<accession>A0AAD9RI27</accession>
<organism evidence="2 3">
    <name type="scientific">Odynerus spinipes</name>
    <dbReference type="NCBI Taxonomy" id="1348599"/>
    <lineage>
        <taxon>Eukaryota</taxon>
        <taxon>Metazoa</taxon>
        <taxon>Ecdysozoa</taxon>
        <taxon>Arthropoda</taxon>
        <taxon>Hexapoda</taxon>
        <taxon>Insecta</taxon>
        <taxon>Pterygota</taxon>
        <taxon>Neoptera</taxon>
        <taxon>Endopterygota</taxon>
        <taxon>Hymenoptera</taxon>
        <taxon>Apocrita</taxon>
        <taxon>Aculeata</taxon>
        <taxon>Vespoidea</taxon>
        <taxon>Vespidae</taxon>
        <taxon>Eumeninae</taxon>
        <taxon>Odynerus</taxon>
    </lineage>
</organism>
<gene>
    <name evidence="2" type="ORF">KPH14_011591</name>
</gene>
<name>A0AAD9RI27_9HYME</name>
<feature type="compositionally biased region" description="Polar residues" evidence="1">
    <location>
        <begin position="50"/>
        <end position="61"/>
    </location>
</feature>
<evidence type="ECO:0000313" key="2">
    <source>
        <dbReference type="EMBL" id="KAK2579668.1"/>
    </source>
</evidence>
<sequence>MHGVNGWDDAVESEDSVKEFPGAFQFRYMGQVTCFLGEFRWCIHPPGHSPQPTAHSPQPTAHNPHRAIPLLPSAPHPIASSENSVRYFESRQKKKTVRSVFEWTRE</sequence>
<proteinExistence type="predicted"/>
<dbReference type="AlphaFoldDB" id="A0AAD9RI27"/>
<keyword evidence="3" id="KW-1185">Reference proteome</keyword>
<protein>
    <submittedName>
        <fullName evidence="2">Uncharacterized protein</fullName>
    </submittedName>
</protein>